<evidence type="ECO:0000313" key="3">
    <source>
        <dbReference type="Proteomes" id="UP001060336"/>
    </source>
</evidence>
<keyword evidence="3" id="KW-1185">Reference proteome</keyword>
<dbReference type="Proteomes" id="UP001060336">
    <property type="component" value="Chromosome"/>
</dbReference>
<gene>
    <name evidence="2" type="ORF">NUH88_17320</name>
</gene>
<evidence type="ECO:0000259" key="1">
    <source>
        <dbReference type="Pfam" id="PF09361"/>
    </source>
</evidence>
<dbReference type="Pfam" id="PF09361">
    <property type="entry name" value="Phasin_2"/>
    <property type="match status" value="1"/>
</dbReference>
<feature type="domain" description="Phasin" evidence="1">
    <location>
        <begin position="67"/>
        <end position="161"/>
    </location>
</feature>
<reference evidence="2" key="1">
    <citation type="submission" date="2022-08" db="EMBL/GenBank/DDBJ databases">
        <title>Nisaea acidiphila sp. nov., isolated from a marine algal debris and emended description of the genus Nisaea Urios et al. 2008.</title>
        <authorList>
            <person name="Kwon K."/>
        </authorList>
    </citation>
    <scope>NUCLEOTIDE SEQUENCE</scope>
    <source>
        <strain evidence="2">MEBiC11861</strain>
    </source>
</reference>
<protein>
    <submittedName>
        <fullName evidence="2">Phasin family protein</fullName>
    </submittedName>
</protein>
<evidence type="ECO:0000313" key="2">
    <source>
        <dbReference type="EMBL" id="UUX49152.1"/>
    </source>
</evidence>
<dbReference type="InterPro" id="IPR010127">
    <property type="entry name" value="Phasin_subfam-1"/>
</dbReference>
<organism evidence="2 3">
    <name type="scientific">Nisaea acidiphila</name>
    <dbReference type="NCBI Taxonomy" id="1862145"/>
    <lineage>
        <taxon>Bacteria</taxon>
        <taxon>Pseudomonadati</taxon>
        <taxon>Pseudomonadota</taxon>
        <taxon>Alphaproteobacteria</taxon>
        <taxon>Rhodospirillales</taxon>
        <taxon>Thalassobaculaceae</taxon>
        <taxon>Nisaea</taxon>
    </lineage>
</organism>
<sequence length="176" mass="18989">MVAKKTTSAAAADKIEETVAAGKETVEAAVKATQDVAQKSYDQAVVLMKENAEKAQKAIYGGYDEYATLGKANYDAYVTAMNVWSKGFEAIGKELYAFSQDSVETSVEAGKSAMACKTVSDLLELQNDVSKKNYDKTIEELTKISEMSVKTANEAMKPIQDSLTGTFEKLTKPIAA</sequence>
<dbReference type="InterPro" id="IPR018968">
    <property type="entry name" value="Phasin"/>
</dbReference>
<accession>A0A9J7AP12</accession>
<dbReference type="EMBL" id="CP102480">
    <property type="protein sequence ID" value="UUX49152.1"/>
    <property type="molecule type" value="Genomic_DNA"/>
</dbReference>
<proteinExistence type="predicted"/>
<dbReference type="AlphaFoldDB" id="A0A9J7AP12"/>
<name>A0A9J7AP12_9PROT</name>
<dbReference type="KEGG" id="naci:NUH88_17320"/>
<dbReference type="RefSeq" id="WP_257767653.1">
    <property type="nucleotide sequence ID" value="NZ_CP102480.1"/>
</dbReference>
<dbReference type="NCBIfam" id="TIGR01841">
    <property type="entry name" value="phasin"/>
    <property type="match status" value="1"/>
</dbReference>